<dbReference type="VEuPathDB" id="VectorBase:BGLB029103"/>
<dbReference type="VEuPathDB" id="VectorBase:BGLAX_042808"/>
<evidence type="ECO:0000313" key="1">
    <source>
        <dbReference type="EnsemblMetazoa" id="BGLB029103-PA"/>
    </source>
</evidence>
<proteinExistence type="predicted"/>
<evidence type="ECO:0000313" key="2">
    <source>
        <dbReference type="Proteomes" id="UP000076420"/>
    </source>
</evidence>
<reference evidence="1" key="1">
    <citation type="submission" date="2020-05" db="UniProtKB">
        <authorList>
            <consortium name="EnsemblMetazoa"/>
        </authorList>
    </citation>
    <scope>IDENTIFICATION</scope>
    <source>
        <strain evidence="1">BB02</strain>
    </source>
</reference>
<dbReference type="AlphaFoldDB" id="A0A2C9LAU3"/>
<dbReference type="Proteomes" id="UP000076420">
    <property type="component" value="Unassembled WGS sequence"/>
</dbReference>
<protein>
    <submittedName>
        <fullName evidence="1">Uncharacterized protein</fullName>
    </submittedName>
</protein>
<sequence length="178" mass="20355">MFYKLSALGCFRTSPVLKVTHPQCFINLVHWDVSELRLSLRSPIINVLIEMPKSDLSTLFLAEIKKAKDVYSQVPAFGEPAAIFPWLEKYKRQSTDFNQSSGENPFAEDIFDPLKHMSLDGTNMHVVDTESSRQTTWFQDDMSSLSSSYEHLKPAQKSRSRDSLDKILGGYVLFTWNV</sequence>
<name>A0A2C9LAU3_BIOGL</name>
<dbReference type="KEGG" id="bgt:106079424"/>
<gene>
    <name evidence="1" type="primary">106079424</name>
</gene>
<dbReference type="Gene3D" id="2.30.29.110">
    <property type="match status" value="1"/>
</dbReference>
<accession>A0A2C9LAU3</accession>
<dbReference type="EnsemblMetazoa" id="BGLB029103-RA">
    <property type="protein sequence ID" value="BGLB029103-PA"/>
    <property type="gene ID" value="BGLB029103"/>
</dbReference>
<organism evidence="1 2">
    <name type="scientific">Biomphalaria glabrata</name>
    <name type="common">Bloodfluke planorb</name>
    <name type="synonym">Freshwater snail</name>
    <dbReference type="NCBI Taxonomy" id="6526"/>
    <lineage>
        <taxon>Eukaryota</taxon>
        <taxon>Metazoa</taxon>
        <taxon>Spiralia</taxon>
        <taxon>Lophotrochozoa</taxon>
        <taxon>Mollusca</taxon>
        <taxon>Gastropoda</taxon>
        <taxon>Heterobranchia</taxon>
        <taxon>Euthyneura</taxon>
        <taxon>Panpulmonata</taxon>
        <taxon>Hygrophila</taxon>
        <taxon>Lymnaeoidea</taxon>
        <taxon>Planorbidae</taxon>
        <taxon>Biomphalaria</taxon>
    </lineage>
</organism>